<gene>
    <name evidence="1" type="ORF">PPTG_13354</name>
</gene>
<dbReference type="OMA" id="WPIVEHT"/>
<dbReference type="EMBL" id="KI669592">
    <property type="protein sequence ID" value="ETN07453.1"/>
    <property type="molecule type" value="Genomic_DNA"/>
</dbReference>
<sequence>MSKRFLPKTMFLAAVARPRYDLHRKCCWNGKLGLWPLSQEYIAQRSSCNCPKGTVCTRNIEVVNRAVYKDFLI</sequence>
<organism evidence="1 2">
    <name type="scientific">Phytophthora nicotianae (strain INRA-310)</name>
    <name type="common">Phytophthora parasitica</name>
    <dbReference type="NCBI Taxonomy" id="761204"/>
    <lineage>
        <taxon>Eukaryota</taxon>
        <taxon>Sar</taxon>
        <taxon>Stramenopiles</taxon>
        <taxon>Oomycota</taxon>
        <taxon>Peronosporomycetes</taxon>
        <taxon>Peronosporales</taxon>
        <taxon>Peronosporaceae</taxon>
        <taxon>Phytophthora</taxon>
    </lineage>
</organism>
<reference evidence="2" key="1">
    <citation type="submission" date="2011-12" db="EMBL/GenBank/DDBJ databases">
        <authorList>
            <consortium name="The Broad Institute Genome Sequencing Platform"/>
            <person name="Russ C."/>
            <person name="Tyler B."/>
            <person name="Panabieres F."/>
            <person name="Shan W."/>
            <person name="Tripathy S."/>
            <person name="Grunwald N."/>
            <person name="Machado M."/>
            <person name="Young S.K."/>
            <person name="Zeng Q."/>
            <person name="Gargeya S."/>
            <person name="Fitzgerald M."/>
            <person name="Haas B."/>
            <person name="Abouelleil A."/>
            <person name="Alvarado L."/>
            <person name="Arachchi H.M."/>
            <person name="Berlin A."/>
            <person name="Chapman S.B."/>
            <person name="Gearin G."/>
            <person name="Goldberg J."/>
            <person name="Griggs A."/>
            <person name="Gujja S."/>
            <person name="Hansen M."/>
            <person name="Heiman D."/>
            <person name="Howarth C."/>
            <person name="Larimer J."/>
            <person name="Lui A."/>
            <person name="MacDonald P.J.P."/>
            <person name="McCowen C."/>
            <person name="Montmayeur A."/>
            <person name="Murphy C."/>
            <person name="Neiman D."/>
            <person name="Pearson M."/>
            <person name="Priest M."/>
            <person name="Roberts A."/>
            <person name="Saif S."/>
            <person name="Shea T."/>
            <person name="Sisk P."/>
            <person name="Stolte C."/>
            <person name="Sykes S."/>
            <person name="Wortman J."/>
            <person name="Nusbaum C."/>
            <person name="Birren B."/>
        </authorList>
    </citation>
    <scope>NUCLEOTIDE SEQUENCE [LARGE SCALE GENOMIC DNA]</scope>
    <source>
        <strain evidence="2">INRA-310</strain>
    </source>
</reference>
<name>W2Q2P1_PHYN3</name>
<accession>W2Q2P1</accession>
<dbReference type="PANTHER" id="PTHR47169:SF2">
    <property type="entry name" value="OS01G0541250 PROTEIN"/>
    <property type="match status" value="1"/>
</dbReference>
<proteinExistence type="predicted"/>
<dbReference type="VEuPathDB" id="FungiDB:PPTG_13354"/>
<dbReference type="AlphaFoldDB" id="W2Q2P1"/>
<evidence type="ECO:0000313" key="1">
    <source>
        <dbReference type="EMBL" id="ETN07453.1"/>
    </source>
</evidence>
<reference evidence="1 2" key="2">
    <citation type="submission" date="2013-11" db="EMBL/GenBank/DDBJ databases">
        <title>The Genome Sequence of Phytophthora parasitica INRA-310.</title>
        <authorList>
            <consortium name="The Broad Institute Genomics Platform"/>
            <person name="Russ C."/>
            <person name="Tyler B."/>
            <person name="Panabieres F."/>
            <person name="Shan W."/>
            <person name="Tripathy S."/>
            <person name="Grunwald N."/>
            <person name="Machado M."/>
            <person name="Johnson C.S."/>
            <person name="Arredondo F."/>
            <person name="Hong C."/>
            <person name="Coffey M."/>
            <person name="Young S.K."/>
            <person name="Zeng Q."/>
            <person name="Gargeya S."/>
            <person name="Fitzgerald M."/>
            <person name="Abouelleil A."/>
            <person name="Alvarado L."/>
            <person name="Chapman S.B."/>
            <person name="Gainer-Dewar J."/>
            <person name="Goldberg J."/>
            <person name="Griggs A."/>
            <person name="Gujja S."/>
            <person name="Hansen M."/>
            <person name="Howarth C."/>
            <person name="Imamovic A."/>
            <person name="Ireland A."/>
            <person name="Larimer J."/>
            <person name="McCowan C."/>
            <person name="Murphy C."/>
            <person name="Pearson M."/>
            <person name="Poon T.W."/>
            <person name="Priest M."/>
            <person name="Roberts A."/>
            <person name="Saif S."/>
            <person name="Shea T."/>
            <person name="Sykes S."/>
            <person name="Wortman J."/>
            <person name="Nusbaum C."/>
            <person name="Birren B."/>
        </authorList>
    </citation>
    <scope>NUCLEOTIDE SEQUENCE [LARGE SCALE GENOMIC DNA]</scope>
    <source>
        <strain evidence="1 2">INRA-310</strain>
    </source>
</reference>
<evidence type="ECO:0000313" key="2">
    <source>
        <dbReference type="Proteomes" id="UP000018817"/>
    </source>
</evidence>
<dbReference type="Proteomes" id="UP000018817">
    <property type="component" value="Unassembled WGS sequence"/>
</dbReference>
<protein>
    <submittedName>
        <fullName evidence="1">Uncharacterized protein</fullName>
    </submittedName>
</protein>
<dbReference type="PANTHER" id="PTHR47169">
    <property type="entry name" value="OS01G0541250 PROTEIN"/>
    <property type="match status" value="1"/>
</dbReference>
<dbReference type="RefSeq" id="XP_008907210.1">
    <property type="nucleotide sequence ID" value="XM_008908962.1"/>
</dbReference>
<dbReference type="GeneID" id="20182720"/>